<dbReference type="Pfam" id="PF11454">
    <property type="entry name" value="DUF3016"/>
    <property type="match status" value="1"/>
</dbReference>
<name>A0ABT8DU88_9BURK</name>
<gene>
    <name evidence="2" type="ORF">QWJ38_16305</name>
</gene>
<evidence type="ECO:0000256" key="1">
    <source>
        <dbReference type="SAM" id="SignalP"/>
    </source>
</evidence>
<accession>A0ABT8DU88</accession>
<keyword evidence="1" id="KW-0732">Signal</keyword>
<dbReference type="Proteomes" id="UP001228044">
    <property type="component" value="Unassembled WGS sequence"/>
</dbReference>
<sequence length="164" mass="18629">MSRTTKWTVVSLALFFGASAALAAVQVRFIAPERFIDAGEVERDRDRTMKLIETHLKQRGEAMLPGLDLAIEVTDIDLAGNVWPAGARAEMLRIAGPVGRPAMSLRYVLSREGQELRRGESRLSDLDYLHHINRYFDTDPIRYEKRMIDQWFYSEFSPVTAAGK</sequence>
<evidence type="ECO:0000313" key="2">
    <source>
        <dbReference type="EMBL" id="MDN3921852.1"/>
    </source>
</evidence>
<keyword evidence="3" id="KW-1185">Reference proteome</keyword>
<protein>
    <submittedName>
        <fullName evidence="2">DUF3016 domain-containing protein</fullName>
    </submittedName>
</protein>
<organism evidence="2 3">
    <name type="scientific">Roseateles violae</name>
    <dbReference type="NCBI Taxonomy" id="3058042"/>
    <lineage>
        <taxon>Bacteria</taxon>
        <taxon>Pseudomonadati</taxon>
        <taxon>Pseudomonadota</taxon>
        <taxon>Betaproteobacteria</taxon>
        <taxon>Burkholderiales</taxon>
        <taxon>Sphaerotilaceae</taxon>
        <taxon>Roseateles</taxon>
    </lineage>
</organism>
<evidence type="ECO:0000313" key="3">
    <source>
        <dbReference type="Proteomes" id="UP001228044"/>
    </source>
</evidence>
<feature type="chain" id="PRO_5046942145" evidence="1">
    <location>
        <begin position="24"/>
        <end position="164"/>
    </location>
</feature>
<dbReference type="EMBL" id="JAUHHC010000004">
    <property type="protein sequence ID" value="MDN3921852.1"/>
    <property type="molecule type" value="Genomic_DNA"/>
</dbReference>
<dbReference type="RefSeq" id="WP_290360155.1">
    <property type="nucleotide sequence ID" value="NZ_JAUHHC010000004.1"/>
</dbReference>
<comment type="caution">
    <text evidence="2">The sequence shown here is derived from an EMBL/GenBank/DDBJ whole genome shotgun (WGS) entry which is preliminary data.</text>
</comment>
<reference evidence="2 3" key="1">
    <citation type="submission" date="2023-06" db="EMBL/GenBank/DDBJ databases">
        <title>Pelomonas sp. PFR6 16S ribosomal RNA gene Genome sequencing and assembly.</title>
        <authorList>
            <person name="Woo H."/>
        </authorList>
    </citation>
    <scope>NUCLEOTIDE SEQUENCE [LARGE SCALE GENOMIC DNA]</scope>
    <source>
        <strain evidence="2 3">PFR6</strain>
    </source>
</reference>
<feature type="signal peptide" evidence="1">
    <location>
        <begin position="1"/>
        <end position="23"/>
    </location>
</feature>
<dbReference type="InterPro" id="IPR021557">
    <property type="entry name" value="DUF3016"/>
</dbReference>
<proteinExistence type="predicted"/>